<protein>
    <recommendedName>
        <fullName evidence="1">Glycosyltransferase 2-like domain-containing protein</fullName>
    </recommendedName>
</protein>
<dbReference type="CDD" id="cd06433">
    <property type="entry name" value="GT_2_WfgS_like"/>
    <property type="match status" value="1"/>
</dbReference>
<proteinExistence type="predicted"/>
<dbReference type="EMBL" id="PDOB01000003">
    <property type="protein sequence ID" value="PIL41197.1"/>
    <property type="molecule type" value="Genomic_DNA"/>
</dbReference>
<dbReference type="InterPro" id="IPR029044">
    <property type="entry name" value="Nucleotide-diphossugar_trans"/>
</dbReference>
<gene>
    <name evidence="2" type="ORF">CR103_03640</name>
</gene>
<dbReference type="PANTHER" id="PTHR22916:SF3">
    <property type="entry name" value="UDP-GLCNAC:BETAGAL BETA-1,3-N-ACETYLGLUCOSAMINYLTRANSFERASE-LIKE PROTEIN 1"/>
    <property type="match status" value="1"/>
</dbReference>
<dbReference type="RefSeq" id="WP_099914643.1">
    <property type="nucleotide sequence ID" value="NZ_BMHS01000004.1"/>
</dbReference>
<name>A0A2G8T564_9BURK</name>
<dbReference type="Gene3D" id="3.90.550.10">
    <property type="entry name" value="Spore Coat Polysaccharide Biosynthesis Protein SpsA, Chain A"/>
    <property type="match status" value="1"/>
</dbReference>
<keyword evidence="3" id="KW-1185">Reference proteome</keyword>
<reference evidence="2 3" key="1">
    <citation type="submission" date="2017-10" db="EMBL/GenBank/DDBJ databases">
        <title>Massilia psychrophilum sp. nov., a novel purple-pigmented bacterium isolated from Tianshan glacier, Xinjiang Municipality, China.</title>
        <authorList>
            <person name="Wang H."/>
        </authorList>
    </citation>
    <scope>NUCLEOTIDE SEQUENCE [LARGE SCALE GENOMIC DNA]</scope>
    <source>
        <strain evidence="2 3">JCM 30813</strain>
    </source>
</reference>
<comment type="caution">
    <text evidence="2">The sequence shown here is derived from an EMBL/GenBank/DDBJ whole genome shotgun (WGS) entry which is preliminary data.</text>
</comment>
<dbReference type="Proteomes" id="UP000228593">
    <property type="component" value="Unassembled WGS sequence"/>
</dbReference>
<organism evidence="2 3">
    <name type="scientific">Massilia psychrophila</name>
    <dbReference type="NCBI Taxonomy" id="1603353"/>
    <lineage>
        <taxon>Bacteria</taxon>
        <taxon>Pseudomonadati</taxon>
        <taxon>Pseudomonadota</taxon>
        <taxon>Betaproteobacteria</taxon>
        <taxon>Burkholderiales</taxon>
        <taxon>Oxalobacteraceae</taxon>
        <taxon>Telluria group</taxon>
        <taxon>Massilia</taxon>
    </lineage>
</organism>
<accession>A0A2G8T564</accession>
<dbReference type="SUPFAM" id="SSF53448">
    <property type="entry name" value="Nucleotide-diphospho-sugar transferases"/>
    <property type="match status" value="1"/>
</dbReference>
<evidence type="ECO:0000259" key="1">
    <source>
        <dbReference type="Pfam" id="PF00535"/>
    </source>
</evidence>
<evidence type="ECO:0000313" key="3">
    <source>
        <dbReference type="Proteomes" id="UP000228593"/>
    </source>
</evidence>
<dbReference type="PANTHER" id="PTHR22916">
    <property type="entry name" value="GLYCOSYLTRANSFERASE"/>
    <property type="match status" value="1"/>
</dbReference>
<dbReference type="Pfam" id="PF00535">
    <property type="entry name" value="Glycos_transf_2"/>
    <property type="match status" value="1"/>
</dbReference>
<dbReference type="OrthoDB" id="8564828at2"/>
<feature type="domain" description="Glycosyltransferase 2-like" evidence="1">
    <location>
        <begin position="8"/>
        <end position="97"/>
    </location>
</feature>
<sequence>MPNPPKFSIVTCTWNSAATLADTLASTRTQSCQDIEHIFVDAGSTDATLDMIDAYPGNKLLLRGVRGGISRAMNHGIEAASGEFVAHLHSDDYFANAAVLAGVALNLAASRRDWLFGAVEVLKDGALIAPFPVRQFSYFALASGAVFIPHPAVFVRRSLFARAGMFDERLKFAMDIDLWLRLAALSPPAALDRTLAVFRDHAGSVSSANRIRARQEEFCVRRRYMGKAPLAFGIYCLRYFKRMRALRRMA</sequence>
<evidence type="ECO:0000313" key="2">
    <source>
        <dbReference type="EMBL" id="PIL41197.1"/>
    </source>
</evidence>
<dbReference type="GO" id="GO:0016758">
    <property type="term" value="F:hexosyltransferase activity"/>
    <property type="evidence" value="ECO:0007669"/>
    <property type="project" value="UniProtKB-ARBA"/>
</dbReference>
<dbReference type="InterPro" id="IPR001173">
    <property type="entry name" value="Glyco_trans_2-like"/>
</dbReference>
<dbReference type="AlphaFoldDB" id="A0A2G8T564"/>